<keyword evidence="2" id="KW-0472">Membrane</keyword>
<accession>A0AAW1H6U1</accession>
<protein>
    <recommendedName>
        <fullName evidence="5">Transmembrane protein</fullName>
    </recommendedName>
</protein>
<keyword evidence="4" id="KW-1185">Reference proteome</keyword>
<dbReference type="Proteomes" id="UP001443914">
    <property type="component" value="Unassembled WGS sequence"/>
</dbReference>
<name>A0AAW1H6U1_SAPOF</name>
<evidence type="ECO:0000313" key="3">
    <source>
        <dbReference type="EMBL" id="KAK9670295.1"/>
    </source>
</evidence>
<evidence type="ECO:0000256" key="2">
    <source>
        <dbReference type="SAM" id="Phobius"/>
    </source>
</evidence>
<feature type="transmembrane region" description="Helical" evidence="2">
    <location>
        <begin position="6"/>
        <end position="25"/>
    </location>
</feature>
<feature type="coiled-coil region" evidence="1">
    <location>
        <begin position="99"/>
        <end position="126"/>
    </location>
</feature>
<reference evidence="3" key="1">
    <citation type="submission" date="2024-03" db="EMBL/GenBank/DDBJ databases">
        <title>WGS assembly of Saponaria officinalis var. Norfolk2.</title>
        <authorList>
            <person name="Jenkins J."/>
            <person name="Shu S."/>
            <person name="Grimwood J."/>
            <person name="Barry K."/>
            <person name="Goodstein D."/>
            <person name="Schmutz J."/>
            <person name="Leebens-Mack J."/>
            <person name="Osbourn A."/>
        </authorList>
    </citation>
    <scope>NUCLEOTIDE SEQUENCE [LARGE SCALE GENOMIC DNA]</scope>
    <source>
        <strain evidence="3">JIC</strain>
    </source>
</reference>
<organism evidence="3 4">
    <name type="scientific">Saponaria officinalis</name>
    <name type="common">Common soapwort</name>
    <name type="synonym">Lychnis saponaria</name>
    <dbReference type="NCBI Taxonomy" id="3572"/>
    <lineage>
        <taxon>Eukaryota</taxon>
        <taxon>Viridiplantae</taxon>
        <taxon>Streptophyta</taxon>
        <taxon>Embryophyta</taxon>
        <taxon>Tracheophyta</taxon>
        <taxon>Spermatophyta</taxon>
        <taxon>Magnoliopsida</taxon>
        <taxon>eudicotyledons</taxon>
        <taxon>Gunneridae</taxon>
        <taxon>Pentapetalae</taxon>
        <taxon>Caryophyllales</taxon>
        <taxon>Caryophyllaceae</taxon>
        <taxon>Caryophylleae</taxon>
        <taxon>Saponaria</taxon>
    </lineage>
</organism>
<gene>
    <name evidence="3" type="ORF">RND81_13G192100</name>
</gene>
<dbReference type="EMBL" id="JBDFQZ010000013">
    <property type="protein sequence ID" value="KAK9670295.1"/>
    <property type="molecule type" value="Genomic_DNA"/>
</dbReference>
<keyword evidence="2" id="KW-1133">Transmembrane helix</keyword>
<proteinExistence type="predicted"/>
<sequence>MELLFELFLTISLSLIFTSLFIKLFSMNPVITDKNDQFFTTKMDKFQRLPLKNEVVKLEECKSEGEFHRVVGVKMEEKIEDVGSEIISLDEENDDQSVEKMCEIEIESVEDEEEEEEVECEGEKEEEIILDDWEKIGRKDFEEIIGNNKEGFDVNFGELYDFDVPLHGK</sequence>
<keyword evidence="1" id="KW-0175">Coiled coil</keyword>
<evidence type="ECO:0000313" key="4">
    <source>
        <dbReference type="Proteomes" id="UP001443914"/>
    </source>
</evidence>
<evidence type="ECO:0008006" key="5">
    <source>
        <dbReference type="Google" id="ProtNLM"/>
    </source>
</evidence>
<comment type="caution">
    <text evidence="3">The sequence shown here is derived from an EMBL/GenBank/DDBJ whole genome shotgun (WGS) entry which is preliminary data.</text>
</comment>
<keyword evidence="2" id="KW-0812">Transmembrane</keyword>
<dbReference type="AlphaFoldDB" id="A0AAW1H6U1"/>
<evidence type="ECO:0000256" key="1">
    <source>
        <dbReference type="SAM" id="Coils"/>
    </source>
</evidence>